<dbReference type="EnsemblMetazoa" id="ASIC004771-RA">
    <property type="protein sequence ID" value="ASIC004771-PA"/>
    <property type="gene ID" value="ASIC004771"/>
</dbReference>
<dbReference type="Proteomes" id="UP000030765">
    <property type="component" value="Unassembled WGS sequence"/>
</dbReference>
<evidence type="ECO:0000256" key="3">
    <source>
        <dbReference type="ARBA" id="ARBA00023242"/>
    </source>
</evidence>
<gene>
    <name evidence="5" type="ORF">ZHAS_00004771</name>
</gene>
<dbReference type="OrthoDB" id="524165at2759"/>
<dbReference type="Gene3D" id="1.20.890.10">
    <property type="entry name" value="cAMP-dependent protein kinase regulatory subunit, dimerization-anchoring domain"/>
    <property type="match status" value="1"/>
</dbReference>
<dbReference type="EMBL" id="KE524847">
    <property type="protein sequence ID" value="KFB37540.1"/>
    <property type="molecule type" value="Genomic_DNA"/>
</dbReference>
<reference evidence="5 7" key="1">
    <citation type="journal article" date="2014" name="BMC Genomics">
        <title>Genome sequence of Anopheles sinensis provides insight into genetics basis of mosquito competence for malaria parasites.</title>
        <authorList>
            <person name="Zhou D."/>
            <person name="Zhang D."/>
            <person name="Ding G."/>
            <person name="Shi L."/>
            <person name="Hou Q."/>
            <person name="Ye Y."/>
            <person name="Xu Y."/>
            <person name="Zhou H."/>
            <person name="Xiong C."/>
            <person name="Li S."/>
            <person name="Yu J."/>
            <person name="Hong S."/>
            <person name="Yu X."/>
            <person name="Zou P."/>
            <person name="Chen C."/>
            <person name="Chang X."/>
            <person name="Wang W."/>
            <person name="Lv Y."/>
            <person name="Sun Y."/>
            <person name="Ma L."/>
            <person name="Shen B."/>
            <person name="Zhu C."/>
        </authorList>
    </citation>
    <scope>NUCLEOTIDE SEQUENCE [LARGE SCALE GENOMIC DNA]</scope>
</reference>
<dbReference type="PANTHER" id="PTHR13168">
    <property type="entry name" value="ASSOCIATE OF C-MYC AMY-1"/>
    <property type="match status" value="1"/>
</dbReference>
<evidence type="ECO:0000313" key="6">
    <source>
        <dbReference type="EnsemblMetazoa" id="ASIC004771-PA"/>
    </source>
</evidence>
<comment type="similarity">
    <text evidence="2">Belongs to the AMY1 family.</text>
</comment>
<feature type="compositionally biased region" description="Basic and acidic residues" evidence="4">
    <location>
        <begin position="145"/>
        <end position="154"/>
    </location>
</feature>
<dbReference type="GO" id="GO:0005634">
    <property type="term" value="C:nucleus"/>
    <property type="evidence" value="ECO:0007669"/>
    <property type="project" value="UniProtKB-SubCell"/>
</dbReference>
<dbReference type="GO" id="GO:0003713">
    <property type="term" value="F:transcription coactivator activity"/>
    <property type="evidence" value="ECO:0007669"/>
    <property type="project" value="InterPro"/>
</dbReference>
<dbReference type="PANTHER" id="PTHR13168:SF0">
    <property type="entry name" value="C-MYC-BINDING PROTEIN"/>
    <property type="match status" value="1"/>
</dbReference>
<feature type="compositionally biased region" description="Basic and acidic residues" evidence="4">
    <location>
        <begin position="169"/>
        <end position="182"/>
    </location>
</feature>
<evidence type="ECO:0000313" key="5">
    <source>
        <dbReference type="EMBL" id="KFB37540.1"/>
    </source>
</evidence>
<dbReference type="PRINTS" id="PR02028">
    <property type="entry name" value="CMYCBINDINGP"/>
</dbReference>
<name>A0A084VHU6_ANOSI</name>
<evidence type="ECO:0000313" key="7">
    <source>
        <dbReference type="Proteomes" id="UP000030765"/>
    </source>
</evidence>
<evidence type="ECO:0008006" key="8">
    <source>
        <dbReference type="Google" id="ProtNLM"/>
    </source>
</evidence>
<dbReference type="EMBL" id="ATLV01013235">
    <property type="status" value="NOT_ANNOTATED_CDS"/>
    <property type="molecule type" value="Genomic_DNA"/>
</dbReference>
<protein>
    <recommendedName>
        <fullName evidence="8">c-Myc-binding protein</fullName>
    </recommendedName>
</protein>
<evidence type="ECO:0000256" key="4">
    <source>
        <dbReference type="SAM" id="MobiDB-lite"/>
    </source>
</evidence>
<dbReference type="AlphaFoldDB" id="A0A084VHU6"/>
<feature type="region of interest" description="Disordered" evidence="4">
    <location>
        <begin position="77"/>
        <end position="182"/>
    </location>
</feature>
<dbReference type="VEuPathDB" id="VectorBase:ASIC004771"/>
<dbReference type="VEuPathDB" id="VectorBase:ASIS015816"/>
<keyword evidence="7" id="KW-1185">Reference proteome</keyword>
<reference evidence="6" key="2">
    <citation type="submission" date="2020-05" db="UniProtKB">
        <authorList>
            <consortium name="EnsemblMetazoa"/>
        </authorList>
    </citation>
    <scope>IDENTIFICATION</scope>
</reference>
<organism evidence="5">
    <name type="scientific">Anopheles sinensis</name>
    <name type="common">Mosquito</name>
    <dbReference type="NCBI Taxonomy" id="74873"/>
    <lineage>
        <taxon>Eukaryota</taxon>
        <taxon>Metazoa</taxon>
        <taxon>Ecdysozoa</taxon>
        <taxon>Arthropoda</taxon>
        <taxon>Hexapoda</taxon>
        <taxon>Insecta</taxon>
        <taxon>Pterygota</taxon>
        <taxon>Neoptera</taxon>
        <taxon>Endopterygota</taxon>
        <taxon>Diptera</taxon>
        <taxon>Nematocera</taxon>
        <taxon>Culicoidea</taxon>
        <taxon>Culicidae</taxon>
        <taxon>Anophelinae</taxon>
        <taxon>Anopheles</taxon>
    </lineage>
</organism>
<dbReference type="OMA" id="HHTIKEL"/>
<dbReference type="InterPro" id="IPR026060">
    <property type="entry name" value="AMY1"/>
</dbReference>
<feature type="compositionally biased region" description="Polar residues" evidence="4">
    <location>
        <begin position="96"/>
        <end position="130"/>
    </location>
</feature>
<dbReference type="STRING" id="74873.A0A084VHU6"/>
<keyword evidence="3" id="KW-0539">Nucleus</keyword>
<evidence type="ECO:0000256" key="2">
    <source>
        <dbReference type="ARBA" id="ARBA00009389"/>
    </source>
</evidence>
<sequence>MGTYKPIDISKEDFRKYLESTGVLDALTQAFIKCNAQRPKNAIEFVKQQLGDPLQETDVEILRHELRNARIEIEQLKKELSSSKPNTSSDEKLASSLDTTGDSETTPQKDTAVVQSSGESNVDTSTTASSEEPGAAQAAPVGTKEQGKNGEGTKTDAPTDEVQNVPLVEKPEEPEKQGNDKN</sequence>
<comment type="subcellular location">
    <subcellularLocation>
        <location evidence="1">Nucleus</location>
    </subcellularLocation>
</comment>
<evidence type="ECO:0000256" key="1">
    <source>
        <dbReference type="ARBA" id="ARBA00004123"/>
    </source>
</evidence>
<proteinExistence type="inferred from homology"/>
<accession>A0A084VHU6</accession>